<dbReference type="EC" id="2.7.7.65" evidence="1"/>
<accession>A0AAE3EIP1</accession>
<comment type="catalytic activity">
    <reaction evidence="2">
        <text>2 GTP = 3',3'-c-di-GMP + 2 diphosphate</text>
        <dbReference type="Rhea" id="RHEA:24898"/>
        <dbReference type="ChEBI" id="CHEBI:33019"/>
        <dbReference type="ChEBI" id="CHEBI:37565"/>
        <dbReference type="ChEBI" id="CHEBI:58805"/>
        <dbReference type="EC" id="2.7.7.65"/>
    </reaction>
</comment>
<dbReference type="CDD" id="cd00130">
    <property type="entry name" value="PAS"/>
    <property type="match status" value="1"/>
</dbReference>
<sequence length="319" mass="35013">MRRRNNDASLRRAQTLYTAVLSHSSDFIFTLSPQGAVTSVNRALEIVLGRPRDSIAGMAFSDFVHSGADCGSIVGRSNAADSTAHYDACIGFPGGSCREVQLSENAMEEEGITTGYLVVATDITERKKLEQDLKDANARLEALVHLDGLTGIGNRRHFDHRLKEEWDRSVRAGTPLSLIIIDADFFKKYNDAYGHIAGDACLTLLAQTLANQLERSGDTIARYGGEEFAVILPLTDEAGARTVAERMRAAVERLNHRHEGQEDSSILTISLGLHSLRPVYGLSRETSKDLVIGADKALYEAKRAGRNRFCAFSDLKEEN</sequence>
<dbReference type="PANTHER" id="PTHR45138">
    <property type="entry name" value="REGULATORY COMPONENTS OF SENSORY TRANSDUCTION SYSTEM"/>
    <property type="match status" value="1"/>
</dbReference>
<dbReference type="PROSITE" id="PS50887">
    <property type="entry name" value="GGDEF"/>
    <property type="match status" value="1"/>
</dbReference>
<dbReference type="PROSITE" id="PS50112">
    <property type="entry name" value="PAS"/>
    <property type="match status" value="1"/>
</dbReference>
<dbReference type="GO" id="GO:0052621">
    <property type="term" value="F:diguanylate cyclase activity"/>
    <property type="evidence" value="ECO:0007669"/>
    <property type="project" value="UniProtKB-EC"/>
</dbReference>
<proteinExistence type="predicted"/>
<dbReference type="InterPro" id="IPR013656">
    <property type="entry name" value="PAS_4"/>
</dbReference>
<evidence type="ECO:0000313" key="8">
    <source>
        <dbReference type="Proteomes" id="UP001198163"/>
    </source>
</evidence>
<dbReference type="AlphaFoldDB" id="A0AAE3EIP1"/>
<dbReference type="SMART" id="SM00091">
    <property type="entry name" value="PAS"/>
    <property type="match status" value="1"/>
</dbReference>
<dbReference type="PANTHER" id="PTHR45138:SF9">
    <property type="entry name" value="DIGUANYLATE CYCLASE DGCM-RELATED"/>
    <property type="match status" value="1"/>
</dbReference>
<gene>
    <name evidence="7" type="ORF">K7J14_13615</name>
</gene>
<evidence type="ECO:0000256" key="2">
    <source>
        <dbReference type="ARBA" id="ARBA00034247"/>
    </source>
</evidence>
<dbReference type="FunFam" id="3.30.70.270:FF:000001">
    <property type="entry name" value="Diguanylate cyclase domain protein"/>
    <property type="match status" value="1"/>
</dbReference>
<dbReference type="InterPro" id="IPR050469">
    <property type="entry name" value="Diguanylate_Cyclase"/>
</dbReference>
<feature type="domain" description="PAS" evidence="4">
    <location>
        <begin position="13"/>
        <end position="65"/>
    </location>
</feature>
<dbReference type="NCBIfam" id="TIGR00254">
    <property type="entry name" value="GGDEF"/>
    <property type="match status" value="1"/>
</dbReference>
<keyword evidence="3" id="KW-0175">Coiled coil</keyword>
<dbReference type="Pfam" id="PF00990">
    <property type="entry name" value="GGDEF"/>
    <property type="match status" value="1"/>
</dbReference>
<evidence type="ECO:0000313" key="7">
    <source>
        <dbReference type="EMBL" id="MCD1655730.1"/>
    </source>
</evidence>
<dbReference type="SUPFAM" id="SSF55785">
    <property type="entry name" value="PYP-like sensor domain (PAS domain)"/>
    <property type="match status" value="1"/>
</dbReference>
<dbReference type="InterPro" id="IPR029787">
    <property type="entry name" value="Nucleotide_cyclase"/>
</dbReference>
<evidence type="ECO:0000256" key="3">
    <source>
        <dbReference type="SAM" id="Coils"/>
    </source>
</evidence>
<evidence type="ECO:0000256" key="1">
    <source>
        <dbReference type="ARBA" id="ARBA00012528"/>
    </source>
</evidence>
<evidence type="ECO:0000259" key="4">
    <source>
        <dbReference type="PROSITE" id="PS50112"/>
    </source>
</evidence>
<dbReference type="NCBIfam" id="TIGR00229">
    <property type="entry name" value="sensory_box"/>
    <property type="match status" value="1"/>
</dbReference>
<dbReference type="CDD" id="cd01949">
    <property type="entry name" value="GGDEF"/>
    <property type="match status" value="1"/>
</dbReference>
<reference evidence="7" key="1">
    <citation type="submission" date="2021-08" db="EMBL/GenBank/DDBJ databases">
        <title>Comparative analyses of Brucepasteria parasyntrophica and Teretinema zuelzerae.</title>
        <authorList>
            <person name="Song Y."/>
            <person name="Brune A."/>
        </authorList>
    </citation>
    <scope>NUCLEOTIDE SEQUENCE</scope>
    <source>
        <strain evidence="7">DSM 1903</strain>
    </source>
</reference>
<dbReference type="Pfam" id="PF08448">
    <property type="entry name" value="PAS_4"/>
    <property type="match status" value="1"/>
</dbReference>
<protein>
    <recommendedName>
        <fullName evidence="1">diguanylate cyclase</fullName>
        <ecNumber evidence="1">2.7.7.65</ecNumber>
    </recommendedName>
</protein>
<keyword evidence="7" id="KW-0548">Nucleotidyltransferase</keyword>
<keyword evidence="8" id="KW-1185">Reference proteome</keyword>
<name>A0AAE3EIP1_9SPIR</name>
<dbReference type="InterPro" id="IPR043128">
    <property type="entry name" value="Rev_trsase/Diguanyl_cyclase"/>
</dbReference>
<dbReference type="SUPFAM" id="SSF55073">
    <property type="entry name" value="Nucleotide cyclase"/>
    <property type="match status" value="1"/>
</dbReference>
<dbReference type="InterPro" id="IPR000160">
    <property type="entry name" value="GGDEF_dom"/>
</dbReference>
<keyword evidence="7" id="KW-0808">Transferase</keyword>
<dbReference type="GO" id="GO:0005886">
    <property type="term" value="C:plasma membrane"/>
    <property type="evidence" value="ECO:0007669"/>
    <property type="project" value="TreeGrafter"/>
</dbReference>
<organism evidence="7 8">
    <name type="scientific">Teretinema zuelzerae</name>
    <dbReference type="NCBI Taxonomy" id="156"/>
    <lineage>
        <taxon>Bacteria</taxon>
        <taxon>Pseudomonadati</taxon>
        <taxon>Spirochaetota</taxon>
        <taxon>Spirochaetia</taxon>
        <taxon>Spirochaetales</taxon>
        <taxon>Treponemataceae</taxon>
        <taxon>Teretinema</taxon>
    </lineage>
</organism>
<evidence type="ECO:0000259" key="5">
    <source>
        <dbReference type="PROSITE" id="PS50113"/>
    </source>
</evidence>
<feature type="coiled-coil region" evidence="3">
    <location>
        <begin position="119"/>
        <end position="146"/>
    </location>
</feature>
<evidence type="ECO:0000259" key="6">
    <source>
        <dbReference type="PROSITE" id="PS50887"/>
    </source>
</evidence>
<dbReference type="GO" id="GO:1902201">
    <property type="term" value="P:negative regulation of bacterial-type flagellum-dependent cell motility"/>
    <property type="evidence" value="ECO:0007669"/>
    <property type="project" value="TreeGrafter"/>
</dbReference>
<feature type="domain" description="PAC" evidence="5">
    <location>
        <begin position="84"/>
        <end position="135"/>
    </location>
</feature>
<dbReference type="EMBL" id="JAINWA010000003">
    <property type="protein sequence ID" value="MCD1655730.1"/>
    <property type="molecule type" value="Genomic_DNA"/>
</dbReference>
<dbReference type="GO" id="GO:0043709">
    <property type="term" value="P:cell adhesion involved in single-species biofilm formation"/>
    <property type="evidence" value="ECO:0007669"/>
    <property type="project" value="TreeGrafter"/>
</dbReference>
<dbReference type="Gene3D" id="3.30.450.20">
    <property type="entry name" value="PAS domain"/>
    <property type="match status" value="1"/>
</dbReference>
<dbReference type="Proteomes" id="UP001198163">
    <property type="component" value="Unassembled WGS sequence"/>
</dbReference>
<dbReference type="SMART" id="SM00267">
    <property type="entry name" value="GGDEF"/>
    <property type="match status" value="1"/>
</dbReference>
<dbReference type="InterPro" id="IPR035965">
    <property type="entry name" value="PAS-like_dom_sf"/>
</dbReference>
<dbReference type="InterPro" id="IPR000014">
    <property type="entry name" value="PAS"/>
</dbReference>
<dbReference type="Gene3D" id="3.30.70.270">
    <property type="match status" value="1"/>
</dbReference>
<feature type="domain" description="GGDEF" evidence="6">
    <location>
        <begin position="174"/>
        <end position="314"/>
    </location>
</feature>
<dbReference type="InterPro" id="IPR000700">
    <property type="entry name" value="PAS-assoc_C"/>
</dbReference>
<comment type="caution">
    <text evidence="7">The sequence shown here is derived from an EMBL/GenBank/DDBJ whole genome shotgun (WGS) entry which is preliminary data.</text>
</comment>
<dbReference type="PROSITE" id="PS50113">
    <property type="entry name" value="PAC"/>
    <property type="match status" value="1"/>
</dbReference>
<dbReference type="RefSeq" id="WP_230757419.1">
    <property type="nucleotide sequence ID" value="NZ_JAINWA010000003.1"/>
</dbReference>